<accession>A0ABD2AGJ6</accession>
<comment type="caution">
    <text evidence="1">The sequence shown here is derived from an EMBL/GenBank/DDBJ whole genome shotgun (WGS) entry which is preliminary data.</text>
</comment>
<reference evidence="1 2" key="1">
    <citation type="journal article" date="2024" name="Ann. Entomol. Soc. Am.">
        <title>Genomic analyses of the southern and eastern yellowjacket wasps (Hymenoptera: Vespidae) reveal evolutionary signatures of social life.</title>
        <authorList>
            <person name="Catto M.A."/>
            <person name="Caine P.B."/>
            <person name="Orr S.E."/>
            <person name="Hunt B.G."/>
            <person name="Goodisman M.A.D."/>
        </authorList>
    </citation>
    <scope>NUCLEOTIDE SEQUENCE [LARGE SCALE GENOMIC DNA]</scope>
    <source>
        <strain evidence="1">233</strain>
        <tissue evidence="1">Head and thorax</tissue>
    </source>
</reference>
<proteinExistence type="predicted"/>
<dbReference type="Proteomes" id="UP001607302">
    <property type="component" value="Unassembled WGS sequence"/>
</dbReference>
<dbReference type="AlphaFoldDB" id="A0ABD2AGJ6"/>
<sequence>MRSVETPCVLVTASKMATRSPTRKWSQAVEYHESTIIVHNLECSKKRTKKKRYIYVKRDVNNNKPLIDFGSYRISLSLYFDERTSMLLRDVFYKYQRRFKVKIIYAIYFILKLNFELALLYQSFSVLRQENIDAPSGCFLQISTKIQIIVSERTSMLPRDTSCKYQRRFKSHGLQCIIEEDLDRCPCDLIFNELRNVHLKFRPKWRTSVLEPSQNFLSIKQHFEWSRDITSKFLGRFTTKFAPE</sequence>
<organism evidence="1 2">
    <name type="scientific">Vespula squamosa</name>
    <name type="common">Southern yellow jacket</name>
    <name type="synonym">Wasp</name>
    <dbReference type="NCBI Taxonomy" id="30214"/>
    <lineage>
        <taxon>Eukaryota</taxon>
        <taxon>Metazoa</taxon>
        <taxon>Ecdysozoa</taxon>
        <taxon>Arthropoda</taxon>
        <taxon>Hexapoda</taxon>
        <taxon>Insecta</taxon>
        <taxon>Pterygota</taxon>
        <taxon>Neoptera</taxon>
        <taxon>Endopterygota</taxon>
        <taxon>Hymenoptera</taxon>
        <taxon>Apocrita</taxon>
        <taxon>Aculeata</taxon>
        <taxon>Vespoidea</taxon>
        <taxon>Vespidae</taxon>
        <taxon>Vespinae</taxon>
        <taxon>Vespula</taxon>
    </lineage>
</organism>
<evidence type="ECO:0000313" key="1">
    <source>
        <dbReference type="EMBL" id="KAL2718975.1"/>
    </source>
</evidence>
<name>A0ABD2AGJ6_VESSQ</name>
<evidence type="ECO:0000313" key="2">
    <source>
        <dbReference type="Proteomes" id="UP001607302"/>
    </source>
</evidence>
<dbReference type="EMBL" id="JAUDFV010000151">
    <property type="protein sequence ID" value="KAL2718975.1"/>
    <property type="molecule type" value="Genomic_DNA"/>
</dbReference>
<protein>
    <submittedName>
        <fullName evidence="1">Uncharacterized protein</fullName>
    </submittedName>
</protein>
<gene>
    <name evidence="1" type="ORF">V1478_011394</name>
</gene>
<keyword evidence="2" id="KW-1185">Reference proteome</keyword>